<gene>
    <name evidence="2" type="ORF">ACFP3M_04955</name>
</gene>
<reference evidence="3" key="1">
    <citation type="journal article" date="2019" name="Int. J. Syst. Evol. Microbiol.">
        <title>The Global Catalogue of Microorganisms (GCM) 10K type strain sequencing project: providing services to taxonomists for standard genome sequencing and annotation.</title>
        <authorList>
            <consortium name="The Broad Institute Genomics Platform"/>
            <consortium name="The Broad Institute Genome Sequencing Center for Infectious Disease"/>
            <person name="Wu L."/>
            <person name="Ma J."/>
        </authorList>
    </citation>
    <scope>NUCLEOTIDE SEQUENCE [LARGE SCALE GENOMIC DNA]</scope>
    <source>
        <strain evidence="3">CGMCC 1.15809</strain>
    </source>
</reference>
<proteinExistence type="predicted"/>
<feature type="transmembrane region" description="Helical" evidence="1">
    <location>
        <begin position="12"/>
        <end position="32"/>
    </location>
</feature>
<feature type="transmembrane region" description="Helical" evidence="1">
    <location>
        <begin position="212"/>
        <end position="229"/>
    </location>
</feature>
<dbReference type="GO" id="GO:0016740">
    <property type="term" value="F:transferase activity"/>
    <property type="evidence" value="ECO:0007669"/>
    <property type="project" value="UniProtKB-KW"/>
</dbReference>
<keyword evidence="2" id="KW-0808">Transferase</keyword>
<sequence>MSSRLRIGARLFMAGAVVAGYVALHLALGAAADLRERDRFRDAPARAAAFTAALDRAGGAAPPAGIRTGAAWFRDHAPAAGRSRSLVAAAAGAAGAGRVDEARARVAGLAAEVRRERAGLAREAAASATATLCWAAPAAVLSVPALWLRRRRRAAAAEVVEVVSRFVPRQPWWRRPVYLVACGAGYTLFAVGALAVQTAQQQGWKMPLETEVLLLCAGLAALGSGVLILRHARPRAVRGAAQALRADGRRPVLYLRSFADDADAAEVDDGTFVNLHSREEQLAGVLGAVGPVITVGRPGEPLPRLGAARFYLPLDDWRPAILRLMELSRLIVLRLGTGDGLWWEVEQARATQPAGKLVLLASGHHPDTAARLDAHLPVPSGLDAVVPDDPWTSAVVVFRHDWTPQVHPVGPNSDPRHRRGGLLRRALRASRALRGTAVALTPTHHLARTLQTALATTGVRARRLTWRATLATQASLGRGAALATVLGLLAWLGYRTLRLLGG</sequence>
<feature type="transmembrane region" description="Helical" evidence="1">
    <location>
        <begin position="177"/>
        <end position="200"/>
    </location>
</feature>
<name>A0ABW1FCH2_9ACTN</name>
<evidence type="ECO:0000313" key="2">
    <source>
        <dbReference type="EMBL" id="MFC5892162.1"/>
    </source>
</evidence>
<feature type="transmembrane region" description="Helical" evidence="1">
    <location>
        <begin position="124"/>
        <end position="148"/>
    </location>
</feature>
<evidence type="ECO:0000313" key="3">
    <source>
        <dbReference type="Proteomes" id="UP001596241"/>
    </source>
</evidence>
<keyword evidence="1" id="KW-0812">Transmembrane</keyword>
<accession>A0ABW1FCH2</accession>
<feature type="transmembrane region" description="Helical" evidence="1">
    <location>
        <begin position="470"/>
        <end position="494"/>
    </location>
</feature>
<protein>
    <submittedName>
        <fullName evidence="2">Transferase</fullName>
    </submittedName>
</protein>
<organism evidence="2 3">
    <name type="scientific">Streptomyces ramulosus</name>
    <dbReference type="NCBI Taxonomy" id="47762"/>
    <lineage>
        <taxon>Bacteria</taxon>
        <taxon>Bacillati</taxon>
        <taxon>Actinomycetota</taxon>
        <taxon>Actinomycetes</taxon>
        <taxon>Kitasatosporales</taxon>
        <taxon>Streptomycetaceae</taxon>
        <taxon>Streptomyces</taxon>
    </lineage>
</organism>
<dbReference type="RefSeq" id="WP_345087250.1">
    <property type="nucleotide sequence ID" value="NZ_BAAAWG010000013.1"/>
</dbReference>
<dbReference type="EMBL" id="JBHSPW010000002">
    <property type="protein sequence ID" value="MFC5892162.1"/>
    <property type="molecule type" value="Genomic_DNA"/>
</dbReference>
<keyword evidence="3" id="KW-1185">Reference proteome</keyword>
<comment type="caution">
    <text evidence="2">The sequence shown here is derived from an EMBL/GenBank/DDBJ whole genome shotgun (WGS) entry which is preliminary data.</text>
</comment>
<evidence type="ECO:0000256" key="1">
    <source>
        <dbReference type="SAM" id="Phobius"/>
    </source>
</evidence>
<keyword evidence="1" id="KW-0472">Membrane</keyword>
<keyword evidence="1" id="KW-1133">Transmembrane helix</keyword>
<dbReference type="Proteomes" id="UP001596241">
    <property type="component" value="Unassembled WGS sequence"/>
</dbReference>